<comment type="caution">
    <text evidence="2">The sequence shown here is derived from an EMBL/GenBank/DDBJ whole genome shotgun (WGS) entry which is preliminary data.</text>
</comment>
<proteinExistence type="predicted"/>
<evidence type="ECO:0000313" key="3">
    <source>
        <dbReference type="Proteomes" id="UP000283589"/>
    </source>
</evidence>
<accession>A0A412WSZ3</accession>
<organism evidence="2 3">
    <name type="scientific">Butyricimonas virosa</name>
    <dbReference type="NCBI Taxonomy" id="544645"/>
    <lineage>
        <taxon>Bacteria</taxon>
        <taxon>Pseudomonadati</taxon>
        <taxon>Bacteroidota</taxon>
        <taxon>Bacteroidia</taxon>
        <taxon>Bacteroidales</taxon>
        <taxon>Odoribacteraceae</taxon>
        <taxon>Butyricimonas</taxon>
    </lineage>
</organism>
<sequence length="506" mass="58496">MNKISILIILILVWLCNGCDSWLEVNPANEVSKEKLFETESGFEKALNGIYLASASTSLYGQQLSWGFLSVIAQTYEDLNTNNLYYASQYDYESSHVLPIITNIWEDLYNVVANCNMLLNEVDKASPGIFILDTLSKDVIRGEALAMRAMCHFDLVRLFAPAPGTTGGQEKLIPYQVEYPAKMKIPGTTMETLDLIIDDLLEAKDLLAYHDTLYNATWRNNVWNNQATWFNNQYGNKGSAFYGYRGYRMNYCAVVGMLSRVYLWKGDTEEALVYAKHFYERFGPGRKDRTGFFQFSTGKDPSSSSIPNHKYMSECFFGLQLSDLPEVISSYYTKSKIGLPIACVDEIFGDDIDDLRYSFIEKDRKVDLYGDGNYVYNFDYCIKLEEAGSQSVHFEKRSIPILRLSEMYYTMIECYYLRDEKEKALELLNEFRKKKLIYRSLELNDIGTLDDLYDVLINDARREWMQEGQLFFMYKRLNHEILSKDGVVPLKEEMITLDIPDSQYVN</sequence>
<evidence type="ECO:0000259" key="1">
    <source>
        <dbReference type="Pfam" id="PF14322"/>
    </source>
</evidence>
<feature type="domain" description="SusD-like N-terminal" evidence="1">
    <location>
        <begin position="22"/>
        <end position="208"/>
    </location>
</feature>
<dbReference type="Gene3D" id="1.25.40.390">
    <property type="match status" value="1"/>
</dbReference>
<dbReference type="InterPro" id="IPR011990">
    <property type="entry name" value="TPR-like_helical_dom_sf"/>
</dbReference>
<dbReference type="RefSeq" id="WP_118261645.1">
    <property type="nucleotide sequence ID" value="NZ_CALBWO010000068.1"/>
</dbReference>
<protein>
    <submittedName>
        <fullName evidence="2">RagB/SusD family nutrient uptake outer membrane protein</fullName>
    </submittedName>
</protein>
<dbReference type="Proteomes" id="UP000283589">
    <property type="component" value="Unassembled WGS sequence"/>
</dbReference>
<reference evidence="2 3" key="1">
    <citation type="submission" date="2018-08" db="EMBL/GenBank/DDBJ databases">
        <title>A genome reference for cultivated species of the human gut microbiota.</title>
        <authorList>
            <person name="Zou Y."/>
            <person name="Xue W."/>
            <person name="Luo G."/>
        </authorList>
    </citation>
    <scope>NUCLEOTIDE SEQUENCE [LARGE SCALE GENOMIC DNA]</scope>
    <source>
        <strain evidence="2 3">AF14-49</strain>
    </source>
</reference>
<gene>
    <name evidence="2" type="ORF">DWW18_20620</name>
</gene>
<dbReference type="SUPFAM" id="SSF48452">
    <property type="entry name" value="TPR-like"/>
    <property type="match status" value="1"/>
</dbReference>
<name>A0A412WSZ3_9BACT</name>
<evidence type="ECO:0000313" key="2">
    <source>
        <dbReference type="EMBL" id="RGV30442.1"/>
    </source>
</evidence>
<dbReference type="Pfam" id="PF14322">
    <property type="entry name" value="SusD-like_3"/>
    <property type="match status" value="1"/>
</dbReference>
<dbReference type="AlphaFoldDB" id="A0A412WSZ3"/>
<dbReference type="EMBL" id="QRZA01000058">
    <property type="protein sequence ID" value="RGV30442.1"/>
    <property type="molecule type" value="Genomic_DNA"/>
</dbReference>
<dbReference type="InterPro" id="IPR033985">
    <property type="entry name" value="SusD-like_N"/>
</dbReference>